<accession>B0C527</accession>
<keyword evidence="3" id="KW-1185">Reference proteome</keyword>
<dbReference type="EMBL" id="CP000828">
    <property type="protein sequence ID" value="ABW25139.1"/>
    <property type="molecule type" value="Genomic_DNA"/>
</dbReference>
<dbReference type="Proteomes" id="UP000000268">
    <property type="component" value="Chromosome"/>
</dbReference>
<dbReference type="HOGENOM" id="CLU_079056_0_0_3"/>
<sequence length="253" mass="28853">MSSFKLILKSLLFSSLLLAVPKVSQAAPTGTWLSQPQIRYHVSSNTLTEAMAKIKKQNYKVVFLDYRNVSDDVQQKVSQAARENQLKPVVWIQSPQLRSLSVSQLINEAKHTDGLQVDDHYFKHYSSKDFAELRSAYDKPIYCSIQPFQARQVPAQGCYQVDVQCYTPTTLRRCMGLADRLNAVTSLATKRTLKYRQKLGNRKFNVFLWPHTNDFFKRTSQVEAQENINSVLEVTSLVLSEAAISTVMPTELR</sequence>
<proteinExistence type="predicted"/>
<dbReference type="AlphaFoldDB" id="B0C527"/>
<dbReference type="eggNOG" id="ENOG502ZCH4">
    <property type="taxonomic scope" value="Bacteria"/>
</dbReference>
<evidence type="ECO:0000256" key="1">
    <source>
        <dbReference type="SAM" id="SignalP"/>
    </source>
</evidence>
<dbReference type="KEGG" id="amr:AM1_0051"/>
<reference evidence="2 3" key="1">
    <citation type="journal article" date="2008" name="Proc. Natl. Acad. Sci. U.S.A.">
        <title>Niche adaptation and genome expansion in the chlorophyll d-producing cyanobacterium Acaryochloris marina.</title>
        <authorList>
            <person name="Swingley W.D."/>
            <person name="Chen M."/>
            <person name="Cheung P.C."/>
            <person name="Conrad A.L."/>
            <person name="Dejesa L.C."/>
            <person name="Hao J."/>
            <person name="Honchak B.M."/>
            <person name="Karbach L.E."/>
            <person name="Kurdoglu A."/>
            <person name="Lahiri S."/>
            <person name="Mastrian S.D."/>
            <person name="Miyashita H."/>
            <person name="Page L."/>
            <person name="Ramakrishna P."/>
            <person name="Satoh S."/>
            <person name="Sattley W.M."/>
            <person name="Shimada Y."/>
            <person name="Taylor H.L."/>
            <person name="Tomo T."/>
            <person name="Tsuchiya T."/>
            <person name="Wang Z.T."/>
            <person name="Raymond J."/>
            <person name="Mimuro M."/>
            <person name="Blankenship R.E."/>
            <person name="Touchman J.W."/>
        </authorList>
    </citation>
    <scope>NUCLEOTIDE SEQUENCE [LARGE SCALE GENOMIC DNA]</scope>
    <source>
        <strain evidence="3">MBIC 11017</strain>
    </source>
</reference>
<dbReference type="OrthoDB" id="554467at2"/>
<keyword evidence="1" id="KW-0732">Signal</keyword>
<protein>
    <submittedName>
        <fullName evidence="2">Uncharacterized protein</fullName>
    </submittedName>
</protein>
<gene>
    <name evidence="2" type="ordered locus">AM1_0051</name>
</gene>
<organism evidence="2 3">
    <name type="scientific">Acaryochloris marina (strain MBIC 11017)</name>
    <dbReference type="NCBI Taxonomy" id="329726"/>
    <lineage>
        <taxon>Bacteria</taxon>
        <taxon>Bacillati</taxon>
        <taxon>Cyanobacteriota</taxon>
        <taxon>Cyanophyceae</taxon>
        <taxon>Acaryochloridales</taxon>
        <taxon>Acaryochloridaceae</taxon>
        <taxon>Acaryochloris</taxon>
    </lineage>
</organism>
<name>B0C527_ACAM1</name>
<feature type="signal peptide" evidence="1">
    <location>
        <begin position="1"/>
        <end position="26"/>
    </location>
</feature>
<evidence type="ECO:0000313" key="2">
    <source>
        <dbReference type="EMBL" id="ABW25139.1"/>
    </source>
</evidence>
<evidence type="ECO:0000313" key="3">
    <source>
        <dbReference type="Proteomes" id="UP000000268"/>
    </source>
</evidence>
<feature type="chain" id="PRO_5002748453" evidence="1">
    <location>
        <begin position="27"/>
        <end position="253"/>
    </location>
</feature>